<feature type="domain" description="Tail spike" evidence="1">
    <location>
        <begin position="155"/>
        <end position="335"/>
    </location>
</feature>
<organism evidence="2">
    <name type="scientific">Siphoviridae sp. ct9zP9</name>
    <dbReference type="NCBI Taxonomy" id="2827795"/>
    <lineage>
        <taxon>Viruses</taxon>
        <taxon>Duplodnaviria</taxon>
        <taxon>Heunggongvirae</taxon>
        <taxon>Uroviricota</taxon>
        <taxon>Caudoviricetes</taxon>
    </lineage>
</organism>
<accession>A0A8S5SHP4</accession>
<proteinExistence type="predicted"/>
<name>A0A8S5SHP4_9CAUD</name>
<protein>
    <submittedName>
        <fullName evidence="2">Tail protein</fullName>
    </submittedName>
</protein>
<dbReference type="Pfam" id="PF06605">
    <property type="entry name" value="Prophage_tail"/>
    <property type="match status" value="1"/>
</dbReference>
<evidence type="ECO:0000313" key="2">
    <source>
        <dbReference type="EMBL" id="DAF50175.1"/>
    </source>
</evidence>
<reference evidence="2" key="1">
    <citation type="journal article" date="2021" name="Proc. Natl. Acad. Sci. U.S.A.">
        <title>A Catalog of Tens of Thousands of Viruses from Human Metagenomes Reveals Hidden Associations with Chronic Diseases.</title>
        <authorList>
            <person name="Tisza M.J."/>
            <person name="Buck C.B."/>
        </authorList>
    </citation>
    <scope>NUCLEOTIDE SEQUENCE</scope>
    <source>
        <strain evidence="2">Ct9zP9</strain>
    </source>
</reference>
<sequence>MITIHEKTAQTFDTIGLGTLVPGSCIVTEELNGAYELEMKHPYDDGGKWKRIERGRIIYASTPRGMQPFRIYYVKPSMKEIAVNARHIFYDLLDNQCEPITHSGTATAALAALQAAFAYPMPFSFDTDISITGTLTTGRMNPVQALLSDDDEATSFVKGYGGELLRDGFRVSVKAALGQDRGVSIRYGKNLVGLEVTEDESNVKTRIVCYGKNGSATLDSPHLGDYIYPKIHTLTEENKSISEVQAEAQKLLDEGCDIPSINIKVDFVALEKTVEYREYAVLEEVFLGDMVTVINTKMGFRKQAKVISYEWDCLLEQYNDVELGDFIPTLAASVTSGVKSGSLASSAAVGTAAVMAALQAHLNDFNNPHHVTAAQVQS</sequence>
<dbReference type="EMBL" id="BK032593">
    <property type="protein sequence ID" value="DAF50175.1"/>
    <property type="molecule type" value="Genomic_DNA"/>
</dbReference>
<dbReference type="InterPro" id="IPR010572">
    <property type="entry name" value="Tail_dom"/>
</dbReference>
<dbReference type="InterPro" id="IPR007119">
    <property type="entry name" value="Phage_tail_spike_N"/>
</dbReference>
<dbReference type="NCBIfam" id="TIGR01665">
    <property type="entry name" value="put_anti_recept"/>
    <property type="match status" value="1"/>
</dbReference>
<evidence type="ECO:0000259" key="1">
    <source>
        <dbReference type="Pfam" id="PF06605"/>
    </source>
</evidence>